<gene>
    <name evidence="13" type="primary">ND1</name>
</gene>
<dbReference type="InterPro" id="IPR001694">
    <property type="entry name" value="NADH_UbQ_OxRdtase_su1/FPO"/>
</dbReference>
<accession>E0XLG5</accession>
<dbReference type="PROSITE" id="PS00667">
    <property type="entry name" value="COMPLEX1_ND1_1"/>
    <property type="match status" value="1"/>
</dbReference>
<comment type="function">
    <text evidence="1">Core subunit of the mitochondrial membrane respiratory chain NADH dehydrogenase (Complex I) that is believed to belong to the minimal assembly required for catalysis. Complex I functions in the transfer of electrons from NADH to the respiratory chain. The immediate electron acceptor for the enzyme is believed to be ubiquinone.</text>
</comment>
<feature type="transmembrane region" description="Helical" evidence="12">
    <location>
        <begin position="104"/>
        <end position="124"/>
    </location>
</feature>
<evidence type="ECO:0000256" key="10">
    <source>
        <dbReference type="RuleBase" id="RU000471"/>
    </source>
</evidence>
<evidence type="ECO:0000256" key="8">
    <source>
        <dbReference type="ARBA" id="ARBA00023075"/>
    </source>
</evidence>
<dbReference type="GO" id="GO:0003954">
    <property type="term" value="F:NADH dehydrogenase activity"/>
    <property type="evidence" value="ECO:0007669"/>
    <property type="project" value="TreeGrafter"/>
</dbReference>
<evidence type="ECO:0000256" key="6">
    <source>
        <dbReference type="ARBA" id="ARBA00022692"/>
    </source>
</evidence>
<keyword evidence="6 10" id="KW-0812">Transmembrane</keyword>
<feature type="transmembrane region" description="Helical" evidence="12">
    <location>
        <begin position="254"/>
        <end position="272"/>
    </location>
</feature>
<organism evidence="13">
    <name type="scientific">Ammothea hilgendorfi</name>
    <name type="common">Sea spider</name>
    <dbReference type="NCBI Taxonomy" id="258330"/>
    <lineage>
        <taxon>Eukaryota</taxon>
        <taxon>Metazoa</taxon>
        <taxon>Ecdysozoa</taxon>
        <taxon>Arthropoda</taxon>
        <taxon>Chelicerata</taxon>
        <taxon>Pycnogonida</taxon>
        <taxon>Pantopoda</taxon>
        <taxon>Ammotheidae</taxon>
        <taxon>Ammothea</taxon>
    </lineage>
</organism>
<feature type="transmembrane region" description="Helical" evidence="12">
    <location>
        <begin position="7"/>
        <end position="27"/>
    </location>
</feature>
<feature type="transmembrane region" description="Helical" evidence="12">
    <location>
        <begin position="144"/>
        <end position="164"/>
    </location>
</feature>
<evidence type="ECO:0000256" key="9">
    <source>
        <dbReference type="ARBA" id="ARBA00023136"/>
    </source>
</evidence>
<dbReference type="EC" id="7.1.1.2" evidence="11"/>
<keyword evidence="7 12" id="KW-1133">Transmembrane helix</keyword>
<feature type="transmembrane region" description="Helical" evidence="12">
    <location>
        <begin position="287"/>
        <end position="309"/>
    </location>
</feature>
<dbReference type="PANTHER" id="PTHR11432:SF3">
    <property type="entry name" value="NADH-UBIQUINONE OXIDOREDUCTASE CHAIN 1"/>
    <property type="match status" value="1"/>
</dbReference>
<dbReference type="GO" id="GO:0009060">
    <property type="term" value="P:aerobic respiration"/>
    <property type="evidence" value="ECO:0007669"/>
    <property type="project" value="TreeGrafter"/>
</dbReference>
<keyword evidence="5" id="KW-0813">Transport</keyword>
<name>E0XLG5_AMMHI</name>
<geneLocation type="mitochondrion" evidence="13"/>
<evidence type="ECO:0000256" key="5">
    <source>
        <dbReference type="ARBA" id="ARBA00022448"/>
    </source>
</evidence>
<evidence type="ECO:0000256" key="4">
    <source>
        <dbReference type="ARBA" id="ARBA00021009"/>
    </source>
</evidence>
<feature type="transmembrane region" description="Helical" evidence="12">
    <location>
        <begin position="176"/>
        <end position="195"/>
    </location>
</feature>
<proteinExistence type="inferred from homology"/>
<keyword evidence="10" id="KW-0520">NAD</keyword>
<sequence>MKFLDLLLNYLLLVLLVLVGVGFFTLLERKILSYIGNRKGPNKVMFWGLGQPLADGLKLFGKEYVYTFKSIYVVFMLCPVLMIILSLMMWMCTPMMGHFIDLKFGLLYFLVITGMSVYALIFSGWSSNSKYSIFGGYRGVAQTISYEVSLSLVMLSFVFMVGSYDLAFFSVYQLNSWMIIFMLPLSMIWFVSMLAETNRTPFDFSEGESELVSGFNIEYGGVLFAFIFIGEYSSIIFMSVLYVILFLGGLDLLYMYKIMVVIILFILIRGSLPRFRYDNLMYMAWKIYLPMSIHFLFFFFGIKMFLYVYML</sequence>
<evidence type="ECO:0000313" key="13">
    <source>
        <dbReference type="EMBL" id="ADB92010.1"/>
    </source>
</evidence>
<dbReference type="HAMAP" id="MF_01350">
    <property type="entry name" value="NDH1_NuoH"/>
    <property type="match status" value="1"/>
</dbReference>
<evidence type="ECO:0000256" key="2">
    <source>
        <dbReference type="ARBA" id="ARBA00004225"/>
    </source>
</evidence>
<comment type="subcellular location">
    <subcellularLocation>
        <location evidence="10">Mitochondrion inner membrane</location>
        <topology evidence="10">Multi-pass membrane protein</topology>
    </subcellularLocation>
    <subcellularLocation>
        <location evidence="2">Mitochondrion membrane</location>
        <topology evidence="2">Multi-pass membrane protein</topology>
    </subcellularLocation>
</comment>
<evidence type="ECO:0000256" key="7">
    <source>
        <dbReference type="ARBA" id="ARBA00022989"/>
    </source>
</evidence>
<dbReference type="EMBL" id="GU370075">
    <property type="protein sequence ID" value="ADB92010.1"/>
    <property type="molecule type" value="Genomic_DNA"/>
</dbReference>
<feature type="transmembrane region" description="Helical" evidence="12">
    <location>
        <begin position="71"/>
        <end position="92"/>
    </location>
</feature>
<dbReference type="InterPro" id="IPR018086">
    <property type="entry name" value="NADH_UbQ_OxRdtase_su1_CS"/>
</dbReference>
<dbReference type="AlphaFoldDB" id="E0XLG5"/>
<protein>
    <recommendedName>
        <fullName evidence="4 11">NADH-ubiquinone oxidoreductase chain 1</fullName>
        <ecNumber evidence="11">7.1.1.2</ecNumber>
    </recommendedName>
</protein>
<keyword evidence="11 13" id="KW-0496">Mitochondrion</keyword>
<keyword evidence="8 11" id="KW-0830">Ubiquinone</keyword>
<evidence type="ECO:0000256" key="3">
    <source>
        <dbReference type="ARBA" id="ARBA00010535"/>
    </source>
</evidence>
<dbReference type="Pfam" id="PF00146">
    <property type="entry name" value="NADHdh"/>
    <property type="match status" value="1"/>
</dbReference>
<feature type="transmembrane region" description="Helical" evidence="12">
    <location>
        <begin position="222"/>
        <end position="247"/>
    </location>
</feature>
<comment type="catalytic activity">
    <reaction evidence="11">
        <text>a ubiquinone + NADH + 5 H(+)(in) = a ubiquinol + NAD(+) + 4 H(+)(out)</text>
        <dbReference type="Rhea" id="RHEA:29091"/>
        <dbReference type="Rhea" id="RHEA-COMP:9565"/>
        <dbReference type="Rhea" id="RHEA-COMP:9566"/>
        <dbReference type="ChEBI" id="CHEBI:15378"/>
        <dbReference type="ChEBI" id="CHEBI:16389"/>
        <dbReference type="ChEBI" id="CHEBI:17976"/>
        <dbReference type="ChEBI" id="CHEBI:57540"/>
        <dbReference type="ChEBI" id="CHEBI:57945"/>
        <dbReference type="EC" id="7.1.1.2"/>
    </reaction>
</comment>
<dbReference type="PANTHER" id="PTHR11432">
    <property type="entry name" value="NADH DEHYDROGENASE SUBUNIT 1"/>
    <property type="match status" value="1"/>
</dbReference>
<evidence type="ECO:0000256" key="11">
    <source>
        <dbReference type="RuleBase" id="RU000473"/>
    </source>
</evidence>
<reference evidence="13" key="1">
    <citation type="journal article" date="2010" name="Mol. Phylogenet. Evol.">
        <title>Rare genomic changes and mitochondrial sequences provide independent support for congruent relationships among the sea spiders (Arthropoda, Pycnogonida).</title>
        <authorList>
            <person name="Masta S.E."/>
            <person name="McCall A."/>
            <person name="Longhorn S.J."/>
        </authorList>
    </citation>
    <scope>NUCLEOTIDE SEQUENCE</scope>
</reference>
<comment type="similarity">
    <text evidence="3 10">Belongs to the complex I subunit 1 family.</text>
</comment>
<evidence type="ECO:0000256" key="12">
    <source>
        <dbReference type="SAM" id="Phobius"/>
    </source>
</evidence>
<dbReference type="GO" id="GO:0008137">
    <property type="term" value="F:NADH dehydrogenase (ubiquinone) activity"/>
    <property type="evidence" value="ECO:0007669"/>
    <property type="project" value="UniProtKB-EC"/>
</dbReference>
<dbReference type="GO" id="GO:0005743">
    <property type="term" value="C:mitochondrial inner membrane"/>
    <property type="evidence" value="ECO:0007669"/>
    <property type="project" value="UniProtKB-SubCell"/>
</dbReference>
<keyword evidence="9 12" id="KW-0472">Membrane</keyword>
<dbReference type="PROSITE" id="PS00668">
    <property type="entry name" value="COMPLEX1_ND1_2"/>
    <property type="match status" value="1"/>
</dbReference>
<evidence type="ECO:0000256" key="1">
    <source>
        <dbReference type="ARBA" id="ARBA00003257"/>
    </source>
</evidence>